<evidence type="ECO:0000256" key="7">
    <source>
        <dbReference type="ARBA" id="ARBA00023239"/>
    </source>
</evidence>
<evidence type="ECO:0000256" key="2">
    <source>
        <dbReference type="ARBA" id="ARBA00022670"/>
    </source>
</evidence>
<dbReference type="Pfam" id="PF02586">
    <property type="entry name" value="SRAP"/>
    <property type="match status" value="1"/>
</dbReference>
<proteinExistence type="inferred from homology"/>
<sequence length="264" mass="29716">MCTNYAAARRDHLFRHFGVEPPDSPWREDVYKDYRAPIIRRVDGQLRADLATFGIVPRKHIPNGVRVFDTMNARSETVGERRSFSGAWRKQQLALIPCEAFYEPNYESGKAERWKIGMADGSPFAIAGLWREWDEPEGKVWSFAMLTVNAAEHPLMSRFHKPGDEKRSVVLVQPDEYSSWLSSRSTDEARSFLNLIPDSAMHAELCPAPPRVSKVKPNAVEGGASSGIRNRSVCGAAAHWAAFWTLPFPRVRALRSKAPVAHEA</sequence>
<dbReference type="Proteomes" id="UP000656319">
    <property type="component" value="Unassembled WGS sequence"/>
</dbReference>
<keyword evidence="6" id="KW-0238">DNA-binding</keyword>
<dbReference type="PANTHER" id="PTHR13604">
    <property type="entry name" value="DC12-RELATED"/>
    <property type="match status" value="1"/>
</dbReference>
<dbReference type="EC" id="3.4.-.-" evidence="8"/>
<keyword evidence="5" id="KW-0190">Covalent protein-DNA linkage</keyword>
<organism evidence="9 10">
    <name type="scientific">Paraburkholderia hiiakae</name>
    <dbReference type="NCBI Taxonomy" id="1081782"/>
    <lineage>
        <taxon>Bacteria</taxon>
        <taxon>Pseudomonadati</taxon>
        <taxon>Pseudomonadota</taxon>
        <taxon>Betaproteobacteria</taxon>
        <taxon>Burkholderiales</taxon>
        <taxon>Burkholderiaceae</taxon>
        <taxon>Paraburkholderia</taxon>
    </lineage>
</organism>
<gene>
    <name evidence="9" type="ORF">LMG27952_02634</name>
</gene>
<dbReference type="InterPro" id="IPR036590">
    <property type="entry name" value="SRAP-like"/>
</dbReference>
<dbReference type="PANTHER" id="PTHR13604:SF0">
    <property type="entry name" value="ABASIC SITE PROCESSING PROTEIN HMCES"/>
    <property type="match status" value="1"/>
</dbReference>
<comment type="similarity">
    <text evidence="1 8">Belongs to the SOS response-associated peptidase family.</text>
</comment>
<protein>
    <recommendedName>
        <fullName evidence="8">Abasic site processing protein</fullName>
        <ecNumber evidence="8">3.4.-.-</ecNumber>
    </recommendedName>
</protein>
<dbReference type="Gene3D" id="3.90.1680.10">
    <property type="entry name" value="SOS response associated peptidase-like"/>
    <property type="match status" value="1"/>
</dbReference>
<evidence type="ECO:0000313" key="9">
    <source>
        <dbReference type="EMBL" id="CAD6531901.1"/>
    </source>
</evidence>
<name>A0ABN7HQV1_9BURK</name>
<comment type="caution">
    <text evidence="9">The sequence shown here is derived from an EMBL/GenBank/DDBJ whole genome shotgun (WGS) entry which is preliminary data.</text>
</comment>
<evidence type="ECO:0000256" key="8">
    <source>
        <dbReference type="RuleBase" id="RU364100"/>
    </source>
</evidence>
<evidence type="ECO:0000256" key="1">
    <source>
        <dbReference type="ARBA" id="ARBA00008136"/>
    </source>
</evidence>
<keyword evidence="3" id="KW-0227">DNA damage</keyword>
<accession>A0ABN7HQV1</accession>
<dbReference type="EMBL" id="CAJHCQ010000005">
    <property type="protein sequence ID" value="CAD6531901.1"/>
    <property type="molecule type" value="Genomic_DNA"/>
</dbReference>
<evidence type="ECO:0000256" key="6">
    <source>
        <dbReference type="ARBA" id="ARBA00023125"/>
    </source>
</evidence>
<evidence type="ECO:0000256" key="3">
    <source>
        <dbReference type="ARBA" id="ARBA00022763"/>
    </source>
</evidence>
<dbReference type="RefSeq" id="WP_201696346.1">
    <property type="nucleotide sequence ID" value="NZ_CAJHCQ010000005.1"/>
</dbReference>
<dbReference type="InterPro" id="IPR003738">
    <property type="entry name" value="SRAP"/>
</dbReference>
<evidence type="ECO:0000256" key="5">
    <source>
        <dbReference type="ARBA" id="ARBA00023124"/>
    </source>
</evidence>
<evidence type="ECO:0000313" key="10">
    <source>
        <dbReference type="Proteomes" id="UP000656319"/>
    </source>
</evidence>
<keyword evidence="7" id="KW-0456">Lyase</keyword>
<evidence type="ECO:0000256" key="4">
    <source>
        <dbReference type="ARBA" id="ARBA00022801"/>
    </source>
</evidence>
<keyword evidence="2 8" id="KW-0645">Protease</keyword>
<reference evidence="9 10" key="1">
    <citation type="submission" date="2020-10" db="EMBL/GenBank/DDBJ databases">
        <authorList>
            <person name="Peeters C."/>
        </authorList>
    </citation>
    <scope>NUCLEOTIDE SEQUENCE [LARGE SCALE GENOMIC DNA]</scope>
    <source>
        <strain evidence="9 10">LMG 27952</strain>
    </source>
</reference>
<dbReference type="SUPFAM" id="SSF143081">
    <property type="entry name" value="BB1717-like"/>
    <property type="match status" value="1"/>
</dbReference>
<keyword evidence="4 8" id="KW-0378">Hydrolase</keyword>
<keyword evidence="10" id="KW-1185">Reference proteome</keyword>